<dbReference type="KEGG" id="tac:Ta0712"/>
<dbReference type="Proteomes" id="UP000001024">
    <property type="component" value="Chromosome"/>
</dbReference>
<dbReference type="RefSeq" id="WP_010901132.1">
    <property type="nucleotide sequence ID" value="NC_002578.1"/>
</dbReference>
<sequence length="67" mass="7018">MNVHTSVTEGWGLSTLEASAAGTPTVSYDVLGVSDAIEDGINGIKVKNDDRKGPSDAAFQILNEPEK</sequence>
<feature type="region of interest" description="Disordered" evidence="1">
    <location>
        <begin position="46"/>
        <end position="67"/>
    </location>
</feature>
<dbReference type="Gene3D" id="3.40.50.2000">
    <property type="entry name" value="Glycogen Phosphorylase B"/>
    <property type="match status" value="1"/>
</dbReference>
<accession>Q9HK89</accession>
<dbReference type="STRING" id="273075.gene:9571932"/>
<evidence type="ECO:0000313" key="3">
    <source>
        <dbReference type="EMBL" id="CAC11850.1"/>
    </source>
</evidence>
<keyword evidence="4" id="KW-1185">Reference proteome</keyword>
<dbReference type="OrthoDB" id="132546at2157"/>
<gene>
    <name evidence="3" type="ordered locus">Ta0712</name>
</gene>
<dbReference type="InterPro" id="IPR001296">
    <property type="entry name" value="Glyco_trans_1"/>
</dbReference>
<dbReference type="EnsemblBacteria" id="CAC11850">
    <property type="protein sequence ID" value="CAC11850"/>
    <property type="gene ID" value="CAC11850"/>
</dbReference>
<dbReference type="PaxDb" id="273075-Ta0712"/>
<dbReference type="EMBL" id="AL445065">
    <property type="protein sequence ID" value="CAC11850.1"/>
    <property type="molecule type" value="Genomic_DNA"/>
</dbReference>
<reference evidence="3 4" key="1">
    <citation type="journal article" date="2000" name="Nature">
        <title>The genome sequence of the thermoacidophilic scavenger Thermoplasma acidophilum.</title>
        <authorList>
            <person name="Ruepp A."/>
            <person name="Graml W."/>
            <person name="Santos-Martinez M.L."/>
            <person name="Koretke K.K."/>
            <person name="Volker C."/>
            <person name="Mewes H.W."/>
            <person name="Frishman D."/>
            <person name="Stocker S."/>
            <person name="Lupas A.N."/>
            <person name="Baumeister W."/>
        </authorList>
    </citation>
    <scope>NUCLEOTIDE SEQUENCE [LARGE SCALE GENOMIC DNA]</scope>
    <source>
        <strain evidence="4">ATCC 25905 / DSM 1728 / JCM 9062 / NBRC 15155 / AMRC-C165</strain>
    </source>
</reference>
<feature type="domain" description="Glycosyl transferase family 1" evidence="2">
    <location>
        <begin position="3"/>
        <end position="66"/>
    </location>
</feature>
<evidence type="ECO:0000259" key="2">
    <source>
        <dbReference type="Pfam" id="PF00534"/>
    </source>
</evidence>
<dbReference type="Pfam" id="PF00534">
    <property type="entry name" value="Glycos_transf_1"/>
    <property type="match status" value="1"/>
</dbReference>
<evidence type="ECO:0000256" key="1">
    <source>
        <dbReference type="SAM" id="MobiDB-lite"/>
    </source>
</evidence>
<protein>
    <recommendedName>
        <fullName evidence="2">Glycosyl transferase family 1 domain-containing protein</fullName>
    </recommendedName>
</protein>
<dbReference type="SUPFAM" id="SSF53756">
    <property type="entry name" value="UDP-Glycosyltransferase/glycogen phosphorylase"/>
    <property type="match status" value="1"/>
</dbReference>
<dbReference type="HOGENOM" id="CLU_2802455_0_0_2"/>
<name>Q9HK89_THEAC</name>
<evidence type="ECO:0000313" key="4">
    <source>
        <dbReference type="Proteomes" id="UP000001024"/>
    </source>
</evidence>
<dbReference type="GO" id="GO:0016757">
    <property type="term" value="F:glycosyltransferase activity"/>
    <property type="evidence" value="ECO:0007669"/>
    <property type="project" value="InterPro"/>
</dbReference>
<proteinExistence type="predicted"/>
<dbReference type="eggNOG" id="arCOG01403">
    <property type="taxonomic scope" value="Archaea"/>
</dbReference>
<dbReference type="InParanoid" id="Q9HK89"/>
<dbReference type="AlphaFoldDB" id="Q9HK89"/>
<organism evidence="3 4">
    <name type="scientific">Thermoplasma acidophilum (strain ATCC 25905 / DSM 1728 / JCM 9062 / NBRC 15155 / AMRC-C165)</name>
    <dbReference type="NCBI Taxonomy" id="273075"/>
    <lineage>
        <taxon>Archaea</taxon>
        <taxon>Methanobacteriati</taxon>
        <taxon>Thermoplasmatota</taxon>
        <taxon>Thermoplasmata</taxon>
        <taxon>Thermoplasmatales</taxon>
        <taxon>Thermoplasmataceae</taxon>
        <taxon>Thermoplasma</taxon>
    </lineage>
</organism>